<proteinExistence type="predicted"/>
<evidence type="ECO:0000313" key="3">
    <source>
        <dbReference type="Proteomes" id="UP000177943"/>
    </source>
</evidence>
<protein>
    <submittedName>
        <fullName evidence="2">Uncharacterized protein</fullName>
    </submittedName>
</protein>
<accession>A0A1G2MVQ0</accession>
<sequence>MNSLNMKNRIMRRVYFIYAVKLLMRPTALRFFLFMVLFLSTTAFVSFRNVFFNIPKVADPFPLYQFAVSAFAHAEVPLQLISIALFSIGLFLVSDIVKNWRGTEAFRVNQVRIS</sequence>
<dbReference type="AlphaFoldDB" id="A0A1G2MVQ0"/>
<comment type="caution">
    <text evidence="2">The sequence shown here is derived from an EMBL/GenBank/DDBJ whole genome shotgun (WGS) entry which is preliminary data.</text>
</comment>
<name>A0A1G2MVQ0_9BACT</name>
<dbReference type="Proteomes" id="UP000177943">
    <property type="component" value="Unassembled WGS sequence"/>
</dbReference>
<evidence type="ECO:0000313" key="2">
    <source>
        <dbReference type="EMBL" id="OHA27854.1"/>
    </source>
</evidence>
<reference evidence="2 3" key="1">
    <citation type="journal article" date="2016" name="Nat. Commun.">
        <title>Thousands of microbial genomes shed light on interconnected biogeochemical processes in an aquifer system.</title>
        <authorList>
            <person name="Anantharaman K."/>
            <person name="Brown C.T."/>
            <person name="Hug L.A."/>
            <person name="Sharon I."/>
            <person name="Castelle C.J."/>
            <person name="Probst A.J."/>
            <person name="Thomas B.C."/>
            <person name="Singh A."/>
            <person name="Wilkins M.J."/>
            <person name="Karaoz U."/>
            <person name="Brodie E.L."/>
            <person name="Williams K.H."/>
            <person name="Hubbard S.S."/>
            <person name="Banfield J.F."/>
        </authorList>
    </citation>
    <scope>NUCLEOTIDE SEQUENCE [LARGE SCALE GENOMIC DNA]</scope>
</reference>
<evidence type="ECO:0000256" key="1">
    <source>
        <dbReference type="SAM" id="Phobius"/>
    </source>
</evidence>
<dbReference type="EMBL" id="MHRP01000004">
    <property type="protein sequence ID" value="OHA27854.1"/>
    <property type="molecule type" value="Genomic_DNA"/>
</dbReference>
<keyword evidence="1" id="KW-1133">Transmembrane helix</keyword>
<feature type="transmembrane region" description="Helical" evidence="1">
    <location>
        <begin position="76"/>
        <end position="97"/>
    </location>
</feature>
<gene>
    <name evidence="2" type="ORF">A3D56_01395</name>
</gene>
<keyword evidence="1" id="KW-0472">Membrane</keyword>
<organism evidence="2 3">
    <name type="scientific">Candidatus Taylorbacteria bacterium RIFCSPHIGHO2_02_FULL_45_35</name>
    <dbReference type="NCBI Taxonomy" id="1802311"/>
    <lineage>
        <taxon>Bacteria</taxon>
        <taxon>Candidatus Tayloriibacteriota</taxon>
    </lineage>
</organism>
<keyword evidence="1" id="KW-0812">Transmembrane</keyword>